<evidence type="ECO:0000256" key="4">
    <source>
        <dbReference type="ARBA" id="ARBA00023125"/>
    </source>
</evidence>
<dbReference type="InterPro" id="IPR015421">
    <property type="entry name" value="PyrdxlP-dep_Trfase_major"/>
</dbReference>
<keyword evidence="2" id="KW-0663">Pyridoxal phosphate</keyword>
<dbReference type="GO" id="GO:0003700">
    <property type="term" value="F:DNA-binding transcription factor activity"/>
    <property type="evidence" value="ECO:0007669"/>
    <property type="project" value="InterPro"/>
</dbReference>
<keyword evidence="7" id="KW-0808">Transferase</keyword>
<dbReference type="InterPro" id="IPR036390">
    <property type="entry name" value="WH_DNA-bd_sf"/>
</dbReference>
<dbReference type="PROSITE" id="PS50949">
    <property type="entry name" value="HTH_GNTR"/>
    <property type="match status" value="1"/>
</dbReference>
<evidence type="ECO:0000256" key="1">
    <source>
        <dbReference type="ARBA" id="ARBA00005384"/>
    </source>
</evidence>
<dbReference type="GO" id="GO:0003677">
    <property type="term" value="F:DNA binding"/>
    <property type="evidence" value="ECO:0007669"/>
    <property type="project" value="UniProtKB-KW"/>
</dbReference>
<dbReference type="InterPro" id="IPR036388">
    <property type="entry name" value="WH-like_DNA-bd_sf"/>
</dbReference>
<evidence type="ECO:0000313" key="8">
    <source>
        <dbReference type="Proteomes" id="UP000184693"/>
    </source>
</evidence>
<dbReference type="Pfam" id="PF00155">
    <property type="entry name" value="Aminotran_1_2"/>
    <property type="match status" value="1"/>
</dbReference>
<dbReference type="Pfam" id="PF00392">
    <property type="entry name" value="GntR"/>
    <property type="match status" value="1"/>
</dbReference>
<comment type="similarity">
    <text evidence="1">In the C-terminal section; belongs to the class-I pyridoxal-phosphate-dependent aminotransferase family.</text>
</comment>
<accession>A0A1N6KD07</accession>
<keyword evidence="4" id="KW-0238">DNA-binding</keyword>
<evidence type="ECO:0000313" key="7">
    <source>
        <dbReference type="EMBL" id="SIO54206.1"/>
    </source>
</evidence>
<dbReference type="PANTHER" id="PTHR46577:SF1">
    <property type="entry name" value="HTH-TYPE TRANSCRIPTIONAL REGULATORY PROTEIN GABR"/>
    <property type="match status" value="1"/>
</dbReference>
<dbReference type="InterPro" id="IPR051446">
    <property type="entry name" value="HTH_trans_reg/aminotransferase"/>
</dbReference>
<name>A0A1N6KD07_9BURK</name>
<keyword evidence="5" id="KW-0804">Transcription</keyword>
<keyword evidence="7" id="KW-0032">Aminotransferase</keyword>
<reference evidence="7 8" key="1">
    <citation type="submission" date="2016-11" db="EMBL/GenBank/DDBJ databases">
        <authorList>
            <person name="Jaros S."/>
            <person name="Januszkiewicz K."/>
            <person name="Wedrychowicz H."/>
        </authorList>
    </citation>
    <scope>NUCLEOTIDE SEQUENCE [LARGE SCALE GENOMIC DNA]</scope>
    <source>
        <strain evidence="7 8">GAS86</strain>
    </source>
</reference>
<dbReference type="SUPFAM" id="SSF46785">
    <property type="entry name" value="Winged helix' DNA-binding domain"/>
    <property type="match status" value="1"/>
</dbReference>
<dbReference type="CDD" id="cd07377">
    <property type="entry name" value="WHTH_GntR"/>
    <property type="match status" value="1"/>
</dbReference>
<dbReference type="GO" id="GO:0030170">
    <property type="term" value="F:pyridoxal phosphate binding"/>
    <property type="evidence" value="ECO:0007669"/>
    <property type="project" value="InterPro"/>
</dbReference>
<gene>
    <name evidence="7" type="ORF">SAMN05444168_6768</name>
</gene>
<dbReference type="Gene3D" id="3.40.640.10">
    <property type="entry name" value="Type I PLP-dependent aspartate aminotransferase-like (Major domain)"/>
    <property type="match status" value="1"/>
</dbReference>
<dbReference type="InterPro" id="IPR015424">
    <property type="entry name" value="PyrdxlP-dep_Trfase"/>
</dbReference>
<organism evidence="7 8">
    <name type="scientific">Paraburkholderia phenazinium</name>
    <dbReference type="NCBI Taxonomy" id="60549"/>
    <lineage>
        <taxon>Bacteria</taxon>
        <taxon>Pseudomonadati</taxon>
        <taxon>Pseudomonadota</taxon>
        <taxon>Betaproteobacteria</taxon>
        <taxon>Burkholderiales</taxon>
        <taxon>Burkholderiaceae</taxon>
        <taxon>Paraburkholderia</taxon>
    </lineage>
</organism>
<dbReference type="PANTHER" id="PTHR46577">
    <property type="entry name" value="HTH-TYPE TRANSCRIPTIONAL REGULATORY PROTEIN GABR"/>
    <property type="match status" value="1"/>
</dbReference>
<dbReference type="CDD" id="cd00609">
    <property type="entry name" value="AAT_like"/>
    <property type="match status" value="1"/>
</dbReference>
<sequence length="497" mass="55160">MLRPSEMGIKVDKDQKMPPYLQIALAIIEEIRRGRLQPGGALPGTRDLAEQLGVNRKTVILAYDELTAQGWLTPERARGTFVSPRLPTAQPAAFAFRPVETAPMPQEPDFRLPGQKTRVDILLPEPGVLMFDDGAPDTRLVPVNEMARAYRRSLLSLSRDNLLGYGDPRGARALRRSISAMLNADRGLNTTADTICLTRGSQMAIFIAARVLTQAGDTAVLESLSYPPAREAFLANGVEVVTARVDEKGMRLDDLEKLCRNKRVRCVYLTPHHQFPTTVLLPPERRLRLLALADQFGFAIIEDDYDHDFHFSHRPMLPLASADQWGKVAYIGSLSKLLTPSLRSGYIVGAKRFVDRVAEEILLIDRQGDPATELAVAEMMEAGEIRRHARKVLRIYDDRRMLFADLLKRHFGSAIDFELPDGGLAFWVRFAENVDVGELVLSAARHGVKILPGATYSMSGEPTSGLRLGFASLNERELTEAVSRLASSWQRLGLGDA</sequence>
<protein>
    <submittedName>
        <fullName evidence="7">GntR family transcriptional regulator / MocR family aminotransferase</fullName>
    </submittedName>
</protein>
<dbReference type="PRINTS" id="PR00035">
    <property type="entry name" value="HTHGNTR"/>
</dbReference>
<evidence type="ECO:0000256" key="3">
    <source>
        <dbReference type="ARBA" id="ARBA00023015"/>
    </source>
</evidence>
<evidence type="ECO:0000256" key="5">
    <source>
        <dbReference type="ARBA" id="ARBA00023163"/>
    </source>
</evidence>
<feature type="domain" description="HTH gntR-type" evidence="6">
    <location>
        <begin position="17"/>
        <end position="85"/>
    </location>
</feature>
<dbReference type="Proteomes" id="UP000184693">
    <property type="component" value="Unassembled WGS sequence"/>
</dbReference>
<dbReference type="RefSeq" id="WP_074268533.1">
    <property type="nucleotide sequence ID" value="NZ_FSRM01000002.1"/>
</dbReference>
<evidence type="ECO:0000256" key="2">
    <source>
        <dbReference type="ARBA" id="ARBA00022898"/>
    </source>
</evidence>
<dbReference type="EMBL" id="FSRM01000002">
    <property type="protein sequence ID" value="SIO54206.1"/>
    <property type="molecule type" value="Genomic_DNA"/>
</dbReference>
<dbReference type="GO" id="GO:0008483">
    <property type="term" value="F:transaminase activity"/>
    <property type="evidence" value="ECO:0007669"/>
    <property type="project" value="UniProtKB-KW"/>
</dbReference>
<dbReference type="AlphaFoldDB" id="A0A1N6KD07"/>
<keyword evidence="3" id="KW-0805">Transcription regulation</keyword>
<dbReference type="OrthoDB" id="9804020at2"/>
<proteinExistence type="inferred from homology"/>
<evidence type="ECO:0000259" key="6">
    <source>
        <dbReference type="PROSITE" id="PS50949"/>
    </source>
</evidence>
<dbReference type="InterPro" id="IPR000524">
    <property type="entry name" value="Tscrpt_reg_HTH_GntR"/>
</dbReference>
<dbReference type="Gene3D" id="1.10.10.10">
    <property type="entry name" value="Winged helix-like DNA-binding domain superfamily/Winged helix DNA-binding domain"/>
    <property type="match status" value="1"/>
</dbReference>
<dbReference type="SMART" id="SM00345">
    <property type="entry name" value="HTH_GNTR"/>
    <property type="match status" value="1"/>
</dbReference>
<dbReference type="InterPro" id="IPR004839">
    <property type="entry name" value="Aminotransferase_I/II_large"/>
</dbReference>
<dbReference type="SUPFAM" id="SSF53383">
    <property type="entry name" value="PLP-dependent transferases"/>
    <property type="match status" value="1"/>
</dbReference>